<gene>
    <name evidence="2" type="ORF">MM415A00328_0015</name>
    <name evidence="1" type="ORF">MM415B00308_0042</name>
</gene>
<evidence type="ECO:0000313" key="1">
    <source>
        <dbReference type="EMBL" id="QJA67064.1"/>
    </source>
</evidence>
<dbReference type="EMBL" id="MT142501">
    <property type="protein sequence ID" value="QJA82997.1"/>
    <property type="molecule type" value="Genomic_DNA"/>
</dbReference>
<reference evidence="2" key="1">
    <citation type="submission" date="2020-03" db="EMBL/GenBank/DDBJ databases">
        <title>The deep terrestrial virosphere.</title>
        <authorList>
            <person name="Holmfeldt K."/>
            <person name="Nilsson E."/>
            <person name="Simone D."/>
            <person name="Lopez-Fernandez M."/>
            <person name="Wu X."/>
            <person name="de Brujin I."/>
            <person name="Lundin D."/>
            <person name="Andersson A."/>
            <person name="Bertilsson S."/>
            <person name="Dopson M."/>
        </authorList>
    </citation>
    <scope>NUCLEOTIDE SEQUENCE</scope>
    <source>
        <strain evidence="2">MM415A00328</strain>
        <strain evidence="1">MM415B00308</strain>
    </source>
</reference>
<name>A0A6M3KLW1_9ZZZZ</name>
<sequence>MGSYYARLAGTRICDSSRAVLAADDTDYSGIRKNETFIYAVQIGYNGKDSVASTYQLMFRKVGDAEFVNVTDTTAVCYVTSGTLVDGTLITGPEGSGTARCTAQAGETWDGTEGMEVESRSLTGSINLGSDCYGEFQVALGFDPTLGLEGTQYEFQVWGVAANLALSMDNDGAYAKITTASDQPSVVLNTADETAFGADTTPTLEFTGTDASGSPVRYNIQIDTVDTFDSQADTVIASYSESNYDANMSLSGDGGDYGGQSFSGDGLDITSCKFYILRGADWEGSLQAELYDHSGVMGTSSLPTGSALATSTAKTQADVGESFGLVEFTFGTPYTTVAGSNYVITLKVTRSAGTSNISFGSDTSSSTHPGNACYNTGVGWNAYDTRDLCFYVISDTNGPLINKTSGSDAGFAGTPDNTDPFASAQLVSYTVQVGEELVTDTYYWRVRGMDPAPGSGVYGAFTASKWFTIATVHDIAGLDFFGAV</sequence>
<organism evidence="2">
    <name type="scientific">viral metagenome</name>
    <dbReference type="NCBI Taxonomy" id="1070528"/>
    <lineage>
        <taxon>unclassified sequences</taxon>
        <taxon>metagenomes</taxon>
        <taxon>organismal metagenomes</taxon>
    </lineage>
</organism>
<dbReference type="EMBL" id="MT141565">
    <property type="protein sequence ID" value="QJA67064.1"/>
    <property type="molecule type" value="Genomic_DNA"/>
</dbReference>
<evidence type="ECO:0000313" key="2">
    <source>
        <dbReference type="EMBL" id="QJA82997.1"/>
    </source>
</evidence>
<proteinExistence type="predicted"/>
<accession>A0A6M3KLW1</accession>
<protein>
    <submittedName>
        <fullName evidence="2">Uncharacterized protein</fullName>
    </submittedName>
</protein>
<dbReference type="AlphaFoldDB" id="A0A6M3KLW1"/>